<organism evidence="2 3">
    <name type="scientific">Didymodactylos carnosus</name>
    <dbReference type="NCBI Taxonomy" id="1234261"/>
    <lineage>
        <taxon>Eukaryota</taxon>
        <taxon>Metazoa</taxon>
        <taxon>Spiralia</taxon>
        <taxon>Gnathifera</taxon>
        <taxon>Rotifera</taxon>
        <taxon>Eurotatoria</taxon>
        <taxon>Bdelloidea</taxon>
        <taxon>Philodinida</taxon>
        <taxon>Philodinidae</taxon>
        <taxon>Didymodactylos</taxon>
    </lineage>
</organism>
<evidence type="ECO:0000313" key="3">
    <source>
        <dbReference type="Proteomes" id="UP000682733"/>
    </source>
</evidence>
<proteinExistence type="predicted"/>
<evidence type="ECO:0000313" key="1">
    <source>
        <dbReference type="EMBL" id="CAF0951696.1"/>
    </source>
</evidence>
<gene>
    <name evidence="1" type="ORF">OVA965_LOCUS12190</name>
    <name evidence="2" type="ORF">TMI583_LOCUS12194</name>
</gene>
<comment type="caution">
    <text evidence="2">The sequence shown here is derived from an EMBL/GenBank/DDBJ whole genome shotgun (WGS) entry which is preliminary data.</text>
</comment>
<dbReference type="Proteomes" id="UP000677228">
    <property type="component" value="Unassembled WGS sequence"/>
</dbReference>
<dbReference type="AlphaFoldDB" id="A0A8S2I726"/>
<dbReference type="EMBL" id="CAJNOK010004850">
    <property type="protein sequence ID" value="CAF0951696.1"/>
    <property type="molecule type" value="Genomic_DNA"/>
</dbReference>
<reference evidence="2" key="1">
    <citation type="submission" date="2021-02" db="EMBL/GenBank/DDBJ databases">
        <authorList>
            <person name="Nowell W R."/>
        </authorList>
    </citation>
    <scope>NUCLEOTIDE SEQUENCE</scope>
</reference>
<sequence length="133" mass="15534">FQLCDEMLNVPHTEQNNYLIEMCEQFGRMTRDFIARGKLYDSSIDMDELFQAARILWFLGIFEIILNENMQLTDSTFGYSLLYPYTDNFIGSNDATKECKQDFGPIFFRRLVYGEEHAALLESLILANSFQIV</sequence>
<dbReference type="Proteomes" id="UP000682733">
    <property type="component" value="Unassembled WGS sequence"/>
</dbReference>
<protein>
    <submittedName>
        <fullName evidence="2">Uncharacterized protein</fullName>
    </submittedName>
</protein>
<dbReference type="EMBL" id="CAJOBA010004855">
    <property type="protein sequence ID" value="CAF3725742.1"/>
    <property type="molecule type" value="Genomic_DNA"/>
</dbReference>
<evidence type="ECO:0000313" key="2">
    <source>
        <dbReference type="EMBL" id="CAF3725742.1"/>
    </source>
</evidence>
<name>A0A8S2I726_9BILA</name>
<accession>A0A8S2I726</accession>
<feature type="non-terminal residue" evidence="2">
    <location>
        <position position="1"/>
    </location>
</feature>